<evidence type="ECO:0000313" key="3">
    <source>
        <dbReference type="EMBL" id="CAC5401011.1"/>
    </source>
</evidence>
<dbReference type="InterPro" id="IPR013087">
    <property type="entry name" value="Znf_C2H2_type"/>
</dbReference>
<dbReference type="GO" id="GO:0008270">
    <property type="term" value="F:zinc ion binding"/>
    <property type="evidence" value="ECO:0007669"/>
    <property type="project" value="UniProtKB-KW"/>
</dbReference>
<keyword evidence="4" id="KW-1185">Reference proteome</keyword>
<sequence length="159" mass="18113">MPSDHRLSEHLRLTHNFGMIKDGEASVFRCPECNDTMSSDHRLNEHLRLTHNFGRIKGRDNRLVFSMTAEDAVKRVDIDHSVAIYLTDVIIGDCTTGTLKSKLWPEKNKRGPGGCKYYESVDVNSSYPEQFVVYSEAQVYPAFCIVLRRKEEQSGCVLS</sequence>
<keyword evidence="1" id="KW-0862">Zinc</keyword>
<dbReference type="EMBL" id="CACVKT020006375">
    <property type="protein sequence ID" value="CAC5401011.1"/>
    <property type="molecule type" value="Genomic_DNA"/>
</dbReference>
<proteinExistence type="predicted"/>
<dbReference type="PROSITE" id="PS00028">
    <property type="entry name" value="ZINC_FINGER_C2H2_1"/>
    <property type="match status" value="1"/>
</dbReference>
<name>A0A6J8CZM1_MYTCO</name>
<dbReference type="Gene3D" id="3.90.228.10">
    <property type="match status" value="1"/>
</dbReference>
<evidence type="ECO:0000259" key="2">
    <source>
        <dbReference type="PROSITE" id="PS50157"/>
    </source>
</evidence>
<keyword evidence="1" id="KW-0863">Zinc-finger</keyword>
<dbReference type="PROSITE" id="PS50157">
    <property type="entry name" value="ZINC_FINGER_C2H2_2"/>
    <property type="match status" value="1"/>
</dbReference>
<evidence type="ECO:0000313" key="4">
    <source>
        <dbReference type="Proteomes" id="UP000507470"/>
    </source>
</evidence>
<feature type="domain" description="C2H2-type" evidence="2">
    <location>
        <begin position="28"/>
        <end position="56"/>
    </location>
</feature>
<dbReference type="Proteomes" id="UP000507470">
    <property type="component" value="Unassembled WGS sequence"/>
</dbReference>
<protein>
    <recommendedName>
        <fullName evidence="2">C2H2-type domain-containing protein</fullName>
    </recommendedName>
</protein>
<dbReference type="AlphaFoldDB" id="A0A6J8CZM1"/>
<evidence type="ECO:0000256" key="1">
    <source>
        <dbReference type="PROSITE-ProRule" id="PRU00042"/>
    </source>
</evidence>
<keyword evidence="1" id="KW-0479">Metal-binding</keyword>
<organism evidence="3 4">
    <name type="scientific">Mytilus coruscus</name>
    <name type="common">Sea mussel</name>
    <dbReference type="NCBI Taxonomy" id="42192"/>
    <lineage>
        <taxon>Eukaryota</taxon>
        <taxon>Metazoa</taxon>
        <taxon>Spiralia</taxon>
        <taxon>Lophotrochozoa</taxon>
        <taxon>Mollusca</taxon>
        <taxon>Bivalvia</taxon>
        <taxon>Autobranchia</taxon>
        <taxon>Pteriomorphia</taxon>
        <taxon>Mytilida</taxon>
        <taxon>Mytiloidea</taxon>
        <taxon>Mytilidae</taxon>
        <taxon>Mytilinae</taxon>
        <taxon>Mytilus</taxon>
    </lineage>
</organism>
<accession>A0A6J8CZM1</accession>
<reference evidence="3 4" key="1">
    <citation type="submission" date="2020-06" db="EMBL/GenBank/DDBJ databases">
        <authorList>
            <person name="Li R."/>
            <person name="Bekaert M."/>
        </authorList>
    </citation>
    <scope>NUCLEOTIDE SEQUENCE [LARGE SCALE GENOMIC DNA]</scope>
    <source>
        <strain evidence="4">wild</strain>
    </source>
</reference>
<gene>
    <name evidence="3" type="ORF">MCOR_35146</name>
</gene>